<dbReference type="EMBL" id="LZHX01000087">
    <property type="protein sequence ID" value="OBF14414.1"/>
    <property type="molecule type" value="Genomic_DNA"/>
</dbReference>
<proteinExistence type="predicted"/>
<organism evidence="1 2">
    <name type="scientific">Mycolicibacterium conceptionense</name>
    <dbReference type="NCBI Taxonomy" id="451644"/>
    <lineage>
        <taxon>Bacteria</taxon>
        <taxon>Bacillati</taxon>
        <taxon>Actinomycetota</taxon>
        <taxon>Actinomycetes</taxon>
        <taxon>Mycobacteriales</taxon>
        <taxon>Mycobacteriaceae</taxon>
        <taxon>Mycolicibacterium</taxon>
    </lineage>
</organism>
<evidence type="ECO:0000313" key="2">
    <source>
        <dbReference type="Proteomes" id="UP000093779"/>
    </source>
</evidence>
<sequence length="148" mass="16526">MNRNDVIDVLSVVAAATRRTIGETDVEVWQRIIAPLPKDVAMEAVRDHLRDKPGVWLEPGHVYQRAREIMRERNCRPSADYQALCDSKAAPDEDPAVTAQRRAAIEAFANARKNFGQPKDDPERIADLVARQREAAPPAPMMDGEGIE</sequence>
<evidence type="ECO:0000313" key="1">
    <source>
        <dbReference type="EMBL" id="OBF14414.1"/>
    </source>
</evidence>
<name>A0A1A1YK64_9MYCO</name>
<reference evidence="1 2" key="1">
    <citation type="submission" date="2016-06" db="EMBL/GenBank/DDBJ databases">
        <authorList>
            <person name="Kjaerup R.B."/>
            <person name="Dalgaard T.S."/>
            <person name="Juul-Madsen H.R."/>
        </authorList>
    </citation>
    <scope>NUCLEOTIDE SEQUENCE [LARGE SCALE GENOMIC DNA]</scope>
    <source>
        <strain evidence="1 2">ACS1953</strain>
    </source>
</reference>
<dbReference type="RefSeq" id="WP_064899000.1">
    <property type="nucleotide sequence ID" value="NZ_JBEUKP010000018.1"/>
</dbReference>
<dbReference type="Proteomes" id="UP000093779">
    <property type="component" value="Unassembled WGS sequence"/>
</dbReference>
<protein>
    <submittedName>
        <fullName evidence="1">Uncharacterized protein</fullName>
    </submittedName>
</protein>
<accession>A0A1A1YK64</accession>
<dbReference type="AlphaFoldDB" id="A0A1A1YK64"/>
<gene>
    <name evidence="1" type="ORF">A5726_24965</name>
</gene>
<comment type="caution">
    <text evidence="1">The sequence shown here is derived from an EMBL/GenBank/DDBJ whole genome shotgun (WGS) entry which is preliminary data.</text>
</comment>